<dbReference type="EMBL" id="JANHNZ010000005">
    <property type="protein sequence ID" value="MCQ9210187.1"/>
    <property type="molecule type" value="Genomic_DNA"/>
</dbReference>
<reference evidence="7" key="3">
    <citation type="journal article" date="2023" name="Microbiol. Resour. Announc.">
        <title>Draft Genome Sequence of Granulicatella sp. Strain S8, Isolated from a Marine Fish, Seriola quinqueradiata.</title>
        <authorList>
            <person name="Lee M."/>
            <person name="Farooq A."/>
            <person name="Jeong J.B."/>
            <person name="Jung M.Y."/>
        </authorList>
    </citation>
    <scope>NUCLEOTIDE SEQUENCE</scope>
    <source>
        <strain evidence="7">S8</strain>
    </source>
</reference>
<evidence type="ECO:0000256" key="6">
    <source>
        <dbReference type="HAMAP-Rule" id="MF_00734"/>
    </source>
</evidence>
<reference evidence="7" key="2">
    <citation type="journal article" date="2023" name="Curr. Microbiol.">
        <title>Granulicatella seriolae sp. nov., a Novel Facultative Anaerobe Isolated from Yellowtail Marine Fish.</title>
        <authorList>
            <person name="Lee M."/>
            <person name="Choi Y.J."/>
            <person name="Farooq A."/>
            <person name="Jeong J.B."/>
            <person name="Jung M.Y."/>
        </authorList>
    </citation>
    <scope>NUCLEOTIDE SEQUENCE</scope>
    <source>
        <strain evidence="7">S8</strain>
    </source>
</reference>
<dbReference type="PANTHER" id="PTHR39340">
    <property type="entry name" value="SULFOFRUCTOSEPHOSPHATE ALDOLASE"/>
    <property type="match status" value="1"/>
</dbReference>
<dbReference type="EC" id="4.1.2.40" evidence="6"/>
<accession>A0ABT1WNT5</accession>
<gene>
    <name evidence="6 7" type="primary">lacD</name>
    <name evidence="7" type="ORF">NPA36_06445</name>
</gene>
<comment type="caution">
    <text evidence="7">The sequence shown here is derived from an EMBL/GenBank/DDBJ whole genome shotgun (WGS) entry which is preliminary data.</text>
</comment>
<comment type="pathway">
    <text evidence="2 6">Carbohydrate metabolism; D-tagatose 6-phosphate degradation; D-glyceraldehyde 3-phosphate and glycerone phosphate from D-tagatose 6-phosphate: step 2/2.</text>
</comment>
<dbReference type="PANTHER" id="PTHR39340:SF1">
    <property type="entry name" value="SULFOFRUCTOSEPHOSPHATE ALDOLASE"/>
    <property type="match status" value="1"/>
</dbReference>
<comment type="catalytic activity">
    <reaction evidence="1 6">
        <text>D-tagatofuranose 1,6-bisphosphate = D-glyceraldehyde 3-phosphate + dihydroxyacetone phosphate</text>
        <dbReference type="Rhea" id="RHEA:22948"/>
        <dbReference type="ChEBI" id="CHEBI:57642"/>
        <dbReference type="ChEBI" id="CHEBI:58694"/>
        <dbReference type="ChEBI" id="CHEBI:59776"/>
        <dbReference type="EC" id="4.1.2.40"/>
    </reaction>
</comment>
<dbReference type="InterPro" id="IPR050552">
    <property type="entry name" value="LacD_aldolase"/>
</dbReference>
<dbReference type="NCBIfam" id="NF003180">
    <property type="entry name" value="PRK04161.1"/>
    <property type="match status" value="1"/>
</dbReference>
<dbReference type="SMART" id="SM01133">
    <property type="entry name" value="DeoC"/>
    <property type="match status" value="1"/>
</dbReference>
<evidence type="ECO:0000256" key="4">
    <source>
        <dbReference type="ARBA" id="ARBA00022736"/>
    </source>
</evidence>
<name>A0ABT1WNT5_9LACT</name>
<dbReference type="NCBIfam" id="NF009065">
    <property type="entry name" value="PRK12399.1"/>
    <property type="match status" value="1"/>
</dbReference>
<dbReference type="HAMAP" id="MF_00734">
    <property type="entry name" value="LacD"/>
    <property type="match status" value="1"/>
</dbReference>
<sequence>MSKLALTKGKFEHLSRLSSAENVIGALAIDQRGSLKKMIAAGNPEATGDEPIIRFKELISEELTPYSTSILLDPEYGLPAAQLRVPECGLIISYEKTGYDATEEGRLPDLLPEWSAKRIKELGADAVKVLLYYDIDEDPAINDIKHAWVERVGSECVAEDIPYFLEIVTYDAKNDDVKSPAYAAVKAHKVNDAMKVFSAPRYNVDVLKVEVPVNMNYVEGFTKEGVEAVYTRQEALDLFKAQSEATHLPFIFLSAGVSAKLFQDTLVFAKEAGSNFNGVLCGRATWKDSVEVFATKGDDAGRDWLATNGRQNIEDLNEVLVNTATPWISKIDIK</sequence>
<dbReference type="NCBIfam" id="NF009498">
    <property type="entry name" value="PRK12858.1"/>
    <property type="match status" value="1"/>
</dbReference>
<protein>
    <recommendedName>
        <fullName evidence="6">Tagatose 1,6-diphosphate aldolase</fullName>
        <ecNumber evidence="6">4.1.2.40</ecNumber>
    </recommendedName>
    <alternativeName>
        <fullName evidence="6">D-tagatose-1,6-bisphosphate aldolase</fullName>
    </alternativeName>
    <alternativeName>
        <fullName evidence="6">Tagatose-bisphosphate aldolase</fullName>
    </alternativeName>
</protein>
<comment type="similarity">
    <text evidence="3 6">Belongs to the aldolase LacD family.</text>
</comment>
<dbReference type="SUPFAM" id="SSF51569">
    <property type="entry name" value="Aldolase"/>
    <property type="match status" value="1"/>
</dbReference>
<keyword evidence="5 6" id="KW-0456">Lyase</keyword>
<evidence type="ECO:0000256" key="5">
    <source>
        <dbReference type="ARBA" id="ARBA00023239"/>
    </source>
</evidence>
<organism evidence="7 8">
    <name type="scientific">Granulicatella seriolae</name>
    <dbReference type="NCBI Taxonomy" id="2967226"/>
    <lineage>
        <taxon>Bacteria</taxon>
        <taxon>Bacillati</taxon>
        <taxon>Bacillota</taxon>
        <taxon>Bacilli</taxon>
        <taxon>Lactobacillales</taxon>
        <taxon>Carnobacteriaceae</taxon>
        <taxon>Granulicatella</taxon>
    </lineage>
</organism>
<dbReference type="Pfam" id="PF01791">
    <property type="entry name" value="DeoC"/>
    <property type="match status" value="1"/>
</dbReference>
<evidence type="ECO:0000256" key="1">
    <source>
        <dbReference type="ARBA" id="ARBA00000567"/>
    </source>
</evidence>
<keyword evidence="8" id="KW-1185">Reference proteome</keyword>
<dbReference type="GO" id="GO:0009025">
    <property type="term" value="F:tagatose-bisphosphate aldolase activity"/>
    <property type="evidence" value="ECO:0007669"/>
    <property type="project" value="UniProtKB-EC"/>
</dbReference>
<dbReference type="InterPro" id="IPR013785">
    <property type="entry name" value="Aldolase_TIM"/>
</dbReference>
<reference evidence="7" key="1">
    <citation type="submission" date="2022-07" db="EMBL/GenBank/DDBJ databases">
        <authorList>
            <person name="Jung M.-Y."/>
            <person name="Lee M."/>
        </authorList>
    </citation>
    <scope>NUCLEOTIDE SEQUENCE</scope>
    <source>
        <strain evidence="7">S8</strain>
    </source>
</reference>
<dbReference type="InterPro" id="IPR002915">
    <property type="entry name" value="DeoC/FbaB/LacD_aldolase"/>
</dbReference>
<evidence type="ECO:0000256" key="3">
    <source>
        <dbReference type="ARBA" id="ARBA00008679"/>
    </source>
</evidence>
<dbReference type="RefSeq" id="WP_256945301.1">
    <property type="nucleotide sequence ID" value="NZ_JANHNZ010000005.1"/>
</dbReference>
<keyword evidence="4 6" id="KW-0423">Lactose metabolism</keyword>
<dbReference type="Gene3D" id="3.20.20.70">
    <property type="entry name" value="Aldolase class I"/>
    <property type="match status" value="1"/>
</dbReference>
<proteinExistence type="inferred from homology"/>
<dbReference type="NCBIfam" id="TIGR01232">
    <property type="entry name" value="lacD"/>
    <property type="match status" value="1"/>
</dbReference>
<evidence type="ECO:0000313" key="8">
    <source>
        <dbReference type="Proteomes" id="UP001059480"/>
    </source>
</evidence>
<evidence type="ECO:0000256" key="2">
    <source>
        <dbReference type="ARBA" id="ARBA00005191"/>
    </source>
</evidence>
<evidence type="ECO:0000313" key="7">
    <source>
        <dbReference type="EMBL" id="MCQ9210187.1"/>
    </source>
</evidence>
<dbReference type="Proteomes" id="UP001059480">
    <property type="component" value="Unassembled WGS sequence"/>
</dbReference>
<dbReference type="InterPro" id="IPR005927">
    <property type="entry name" value="Tag_1.6-dipho_adolase"/>
</dbReference>